<dbReference type="SUPFAM" id="SSF48403">
    <property type="entry name" value="Ankyrin repeat"/>
    <property type="match status" value="1"/>
</dbReference>
<dbReference type="EMBL" id="LWCA01000732">
    <property type="protein sequence ID" value="OAF67164.1"/>
    <property type="molecule type" value="Genomic_DNA"/>
</dbReference>
<dbReference type="PROSITE" id="PS50088">
    <property type="entry name" value="ANK_REPEAT"/>
    <property type="match status" value="4"/>
</dbReference>
<sequence length="220" mass="25112">MSENGKYVPTDEEQSEFLLYVSYGNEFEIDHYLKKGIDPEKIKSPDGCTAMHIACKCGYPQILEKLLEIIKNKSPLSNNGATLMHISAFNGEIECIKVLINYGLESLLCQNDNYQQQPLHYASKRNHHQIVSFMYDRGLELDVFDSEGNTPLHYAAESGSLQFLEALLDRECDYFLKNKRGDTALHLACLHGELECVKYLMENGANIKQRNKNNRTGFHL</sequence>
<gene>
    <name evidence="4" type="ORF">A3Q56_05139</name>
</gene>
<dbReference type="Pfam" id="PF12796">
    <property type="entry name" value="Ank_2"/>
    <property type="match status" value="2"/>
</dbReference>
<dbReference type="InterPro" id="IPR002110">
    <property type="entry name" value="Ankyrin_rpt"/>
</dbReference>
<dbReference type="Pfam" id="PF00023">
    <property type="entry name" value="Ank"/>
    <property type="match status" value="1"/>
</dbReference>
<dbReference type="InterPro" id="IPR036770">
    <property type="entry name" value="Ankyrin_rpt-contain_sf"/>
</dbReference>
<dbReference type="PRINTS" id="PR01415">
    <property type="entry name" value="ANKYRIN"/>
</dbReference>
<feature type="non-terminal residue" evidence="4">
    <location>
        <position position="220"/>
    </location>
</feature>
<protein>
    <submittedName>
        <fullName evidence="4">Uncharacterized protein</fullName>
    </submittedName>
</protein>
<evidence type="ECO:0000313" key="5">
    <source>
        <dbReference type="Proteomes" id="UP000078046"/>
    </source>
</evidence>
<reference evidence="4 5" key="1">
    <citation type="submission" date="2016-04" db="EMBL/GenBank/DDBJ databases">
        <title>The genome of Intoshia linei affirms orthonectids as highly simplified spiralians.</title>
        <authorList>
            <person name="Mikhailov K.V."/>
            <person name="Slusarev G.S."/>
            <person name="Nikitin M.A."/>
            <person name="Logacheva M.D."/>
            <person name="Penin A."/>
            <person name="Aleoshin V."/>
            <person name="Panchin Y.V."/>
        </authorList>
    </citation>
    <scope>NUCLEOTIDE SEQUENCE [LARGE SCALE GENOMIC DNA]</scope>
    <source>
        <strain evidence="4">Intl2013</strain>
        <tissue evidence="4">Whole animal</tissue>
    </source>
</reference>
<comment type="caution">
    <text evidence="4">The sequence shown here is derived from an EMBL/GenBank/DDBJ whole genome shotgun (WGS) entry which is preliminary data.</text>
</comment>
<proteinExistence type="predicted"/>
<feature type="repeat" description="ANK" evidence="3">
    <location>
        <begin position="79"/>
        <end position="105"/>
    </location>
</feature>
<evidence type="ECO:0000256" key="3">
    <source>
        <dbReference type="PROSITE-ProRule" id="PRU00023"/>
    </source>
</evidence>
<feature type="repeat" description="ANK" evidence="3">
    <location>
        <begin position="147"/>
        <end position="179"/>
    </location>
</feature>
<organism evidence="4 5">
    <name type="scientific">Intoshia linei</name>
    <dbReference type="NCBI Taxonomy" id="1819745"/>
    <lineage>
        <taxon>Eukaryota</taxon>
        <taxon>Metazoa</taxon>
        <taxon>Spiralia</taxon>
        <taxon>Lophotrochozoa</taxon>
        <taxon>Mesozoa</taxon>
        <taxon>Orthonectida</taxon>
        <taxon>Rhopaluridae</taxon>
        <taxon>Intoshia</taxon>
    </lineage>
</organism>
<dbReference type="PROSITE" id="PS50297">
    <property type="entry name" value="ANK_REP_REGION"/>
    <property type="match status" value="4"/>
</dbReference>
<evidence type="ECO:0000256" key="1">
    <source>
        <dbReference type="ARBA" id="ARBA00022737"/>
    </source>
</evidence>
<feature type="repeat" description="ANK" evidence="3">
    <location>
        <begin position="114"/>
        <end position="146"/>
    </location>
</feature>
<dbReference type="PANTHER" id="PTHR24201">
    <property type="entry name" value="ANK_REP_REGION DOMAIN-CONTAINING PROTEIN"/>
    <property type="match status" value="1"/>
</dbReference>
<dbReference type="Gene3D" id="1.25.40.20">
    <property type="entry name" value="Ankyrin repeat-containing domain"/>
    <property type="match status" value="3"/>
</dbReference>
<feature type="repeat" description="ANK" evidence="3">
    <location>
        <begin position="180"/>
        <end position="212"/>
    </location>
</feature>
<accession>A0A177B145</accession>
<dbReference type="SMART" id="SM00248">
    <property type="entry name" value="ANK"/>
    <property type="match status" value="5"/>
</dbReference>
<name>A0A177B145_9BILA</name>
<evidence type="ECO:0000256" key="2">
    <source>
        <dbReference type="ARBA" id="ARBA00023043"/>
    </source>
</evidence>
<dbReference type="OrthoDB" id="194358at2759"/>
<dbReference type="Proteomes" id="UP000078046">
    <property type="component" value="Unassembled WGS sequence"/>
</dbReference>
<keyword evidence="1" id="KW-0677">Repeat</keyword>
<dbReference type="AlphaFoldDB" id="A0A177B145"/>
<keyword evidence="5" id="KW-1185">Reference proteome</keyword>
<evidence type="ECO:0000313" key="4">
    <source>
        <dbReference type="EMBL" id="OAF67164.1"/>
    </source>
</evidence>
<dbReference type="InterPro" id="IPR050776">
    <property type="entry name" value="Ank_Repeat/CDKN_Inhibitor"/>
</dbReference>
<keyword evidence="2 3" id="KW-0040">ANK repeat</keyword>